<comment type="caution">
    <text evidence="1">The sequence shown here is derived from an EMBL/GenBank/DDBJ whole genome shotgun (WGS) entry which is preliminary data.</text>
</comment>
<gene>
    <name evidence="1" type="ORF">BVER_04810c</name>
</gene>
<reference evidence="2" key="1">
    <citation type="submission" date="2015-06" db="EMBL/GenBank/DDBJ databases">
        <title>Comparative genomics of Burkholderia leaf nodule symbionts.</title>
        <authorList>
            <person name="Carlier A."/>
            <person name="Eberl L."/>
            <person name="Pinto-Carbo M."/>
        </authorList>
    </citation>
    <scope>NUCLEOTIDE SEQUENCE [LARGE SCALE GENOMIC DNA]</scope>
    <source>
        <strain evidence="2">UZHbot4</strain>
    </source>
</reference>
<protein>
    <submittedName>
        <fullName evidence="1">Uncharacterized protein</fullName>
    </submittedName>
</protein>
<evidence type="ECO:0000313" key="2">
    <source>
        <dbReference type="Proteomes" id="UP000036959"/>
    </source>
</evidence>
<proteinExistence type="predicted"/>
<dbReference type="EMBL" id="LFJJ01000099">
    <property type="protein sequence ID" value="KND59798.1"/>
    <property type="molecule type" value="Genomic_DNA"/>
</dbReference>
<evidence type="ECO:0000313" key="1">
    <source>
        <dbReference type="EMBL" id="KND59798.1"/>
    </source>
</evidence>
<accession>A0A0L0MBQ9</accession>
<name>A0A0L0MBQ9_9BURK</name>
<keyword evidence="2" id="KW-1185">Reference proteome</keyword>
<sequence>MRKVSDDDLNRISAMSAQGSQAAAQVPASAPAAPVADIATNRGVIDMWLGGIDMNMRSCSGSTCSSVIIVPKDGKVRVDTATIRSVTETSGAETPWVRVTYEGAYCTATDINKTTNCTPSQGTEAPMTGWMNYTRLLPSPRTPQ</sequence>
<dbReference type="Proteomes" id="UP000036959">
    <property type="component" value="Unassembled WGS sequence"/>
</dbReference>
<organism evidence="1 2">
    <name type="scientific">Candidatus Burkholderia verschuerenii</name>
    <dbReference type="NCBI Taxonomy" id="242163"/>
    <lineage>
        <taxon>Bacteria</taxon>
        <taxon>Pseudomonadati</taxon>
        <taxon>Pseudomonadota</taxon>
        <taxon>Betaproteobacteria</taxon>
        <taxon>Burkholderiales</taxon>
        <taxon>Burkholderiaceae</taxon>
        <taxon>Burkholderia</taxon>
    </lineage>
</organism>
<dbReference type="RefSeq" id="WP_050454358.1">
    <property type="nucleotide sequence ID" value="NZ_LFJJ01000099.1"/>
</dbReference>
<dbReference type="OrthoDB" id="9035685at2"/>
<dbReference type="PATRIC" id="fig|242163.4.peg.360"/>
<dbReference type="AlphaFoldDB" id="A0A0L0MBQ9"/>